<dbReference type="AlphaFoldDB" id="A0A0F3GLF8"/>
<dbReference type="PROSITE" id="PS50113">
    <property type="entry name" value="PAC"/>
    <property type="match status" value="1"/>
</dbReference>
<protein>
    <recommendedName>
        <fullName evidence="1">PAC domain-containing protein</fullName>
    </recommendedName>
</protein>
<comment type="caution">
    <text evidence="2">The sequence shown here is derived from an EMBL/GenBank/DDBJ whole genome shotgun (WGS) entry which is preliminary data.</text>
</comment>
<proteinExistence type="predicted"/>
<name>A0A0F3GLF8_9BACT</name>
<evidence type="ECO:0000259" key="1">
    <source>
        <dbReference type="PROSITE" id="PS50113"/>
    </source>
</evidence>
<dbReference type="EMBL" id="LACI01002211">
    <property type="protein sequence ID" value="KJU82677.1"/>
    <property type="molecule type" value="Genomic_DNA"/>
</dbReference>
<organism evidence="2 3">
    <name type="scientific">Candidatus Magnetobacterium bavaricum</name>
    <dbReference type="NCBI Taxonomy" id="29290"/>
    <lineage>
        <taxon>Bacteria</taxon>
        <taxon>Pseudomonadati</taxon>
        <taxon>Nitrospirota</taxon>
        <taxon>Thermodesulfovibrionia</taxon>
        <taxon>Thermodesulfovibrionales</taxon>
        <taxon>Candidatus Magnetobacteriaceae</taxon>
        <taxon>Candidatus Magnetobacterium</taxon>
    </lineage>
</organism>
<reference evidence="2 3" key="1">
    <citation type="submission" date="2015-02" db="EMBL/GenBank/DDBJ databases">
        <title>Single-cell genomics of uncultivated deep-branching MTB reveals a conserved set of magnetosome genes.</title>
        <authorList>
            <person name="Kolinko S."/>
            <person name="Richter M."/>
            <person name="Glockner F.O."/>
            <person name="Brachmann A."/>
            <person name="Schuler D."/>
        </authorList>
    </citation>
    <scope>NUCLEOTIDE SEQUENCE [LARGE SCALE GENOMIC DNA]</scope>
    <source>
        <strain evidence="2">TM-1</strain>
    </source>
</reference>
<dbReference type="SUPFAM" id="SSF55785">
    <property type="entry name" value="PYP-like sensor domain (PAS domain)"/>
    <property type="match status" value="1"/>
</dbReference>
<keyword evidence="3" id="KW-1185">Reference proteome</keyword>
<dbReference type="Gene3D" id="3.30.450.20">
    <property type="entry name" value="PAS domain"/>
    <property type="match status" value="1"/>
</dbReference>
<accession>A0A0F3GLF8</accession>
<evidence type="ECO:0000313" key="2">
    <source>
        <dbReference type="EMBL" id="KJU82677.1"/>
    </source>
</evidence>
<evidence type="ECO:0000313" key="3">
    <source>
        <dbReference type="Proteomes" id="UP000033423"/>
    </source>
</evidence>
<dbReference type="InterPro" id="IPR000700">
    <property type="entry name" value="PAS-assoc_C"/>
</dbReference>
<gene>
    <name evidence="2" type="ORF">MBAV_005125</name>
</gene>
<feature type="domain" description="PAC" evidence="1">
    <location>
        <begin position="53"/>
        <end position="101"/>
    </location>
</feature>
<sequence length="101" mass="11334">MSIWESTAAGVRQGGIGYNGLTRCQYLTIEAVDKENEDIFRLQTANISHQQHLTYEINLRAKDGSMVPTIFNSNTLRDRRGNILGVAAFVTNIAHIQKKEI</sequence>
<dbReference type="Proteomes" id="UP000033423">
    <property type="component" value="Unassembled WGS sequence"/>
</dbReference>
<dbReference type="InterPro" id="IPR035965">
    <property type="entry name" value="PAS-like_dom_sf"/>
</dbReference>